<feature type="region of interest" description="Disordered" evidence="1">
    <location>
        <begin position="114"/>
        <end position="151"/>
    </location>
</feature>
<feature type="region of interest" description="Disordered" evidence="1">
    <location>
        <begin position="66"/>
        <end position="89"/>
    </location>
</feature>
<name>A0A6P8IRA4_ACTTE</name>
<feature type="compositionally biased region" description="Basic and acidic residues" evidence="1">
    <location>
        <begin position="77"/>
        <end position="89"/>
    </location>
</feature>
<feature type="compositionally biased region" description="Basic and acidic residues" evidence="1">
    <location>
        <begin position="169"/>
        <end position="180"/>
    </location>
</feature>
<feature type="region of interest" description="Disordered" evidence="1">
    <location>
        <begin position="1"/>
        <end position="30"/>
    </location>
</feature>
<dbReference type="AlphaFoldDB" id="A0A6P8IRA4"/>
<dbReference type="InParanoid" id="A0A6P8IRA4"/>
<dbReference type="RefSeq" id="XP_031569489.1">
    <property type="nucleotide sequence ID" value="XM_031713629.1"/>
</dbReference>
<feature type="compositionally biased region" description="Basic and acidic residues" evidence="1">
    <location>
        <begin position="115"/>
        <end position="151"/>
    </location>
</feature>
<feature type="region of interest" description="Disordered" evidence="1">
    <location>
        <begin position="169"/>
        <end position="193"/>
    </location>
</feature>
<sequence>MADTESIKRKHESKTLITEDKPLPMDSRVSDARKDYQKVYKRMCSENKDEQAAIWTSMFEENLGREVSGELPPWLGPKEKKEGKFGDPEKTDLATIHKARAKESGVANAANLIDSKAEQKEIKESPWLDQNAKSEGDSENQEKTDFESIHKERVIESGVANAANLIDERRHRARSFEGSKEIPPTTTGSDKEK</sequence>
<evidence type="ECO:0000313" key="3">
    <source>
        <dbReference type="RefSeq" id="XP_031569489.1"/>
    </source>
</evidence>
<feature type="compositionally biased region" description="Polar residues" evidence="1">
    <location>
        <begin position="184"/>
        <end position="193"/>
    </location>
</feature>
<dbReference type="OrthoDB" id="10280832at2759"/>
<proteinExistence type="predicted"/>
<dbReference type="Proteomes" id="UP000515163">
    <property type="component" value="Unplaced"/>
</dbReference>
<gene>
    <name evidence="3" type="primary">LOC116303982</name>
</gene>
<organism evidence="2 3">
    <name type="scientific">Actinia tenebrosa</name>
    <name type="common">Australian red waratah sea anemone</name>
    <dbReference type="NCBI Taxonomy" id="6105"/>
    <lineage>
        <taxon>Eukaryota</taxon>
        <taxon>Metazoa</taxon>
        <taxon>Cnidaria</taxon>
        <taxon>Anthozoa</taxon>
        <taxon>Hexacorallia</taxon>
        <taxon>Actiniaria</taxon>
        <taxon>Actiniidae</taxon>
        <taxon>Actinia</taxon>
    </lineage>
</organism>
<feature type="compositionally biased region" description="Basic and acidic residues" evidence="1">
    <location>
        <begin position="13"/>
        <end position="30"/>
    </location>
</feature>
<reference evidence="3" key="1">
    <citation type="submission" date="2025-08" db="UniProtKB">
        <authorList>
            <consortium name="RefSeq"/>
        </authorList>
    </citation>
    <scope>IDENTIFICATION</scope>
    <source>
        <tissue evidence="3">Tentacle</tissue>
    </source>
</reference>
<accession>A0A6P8IRA4</accession>
<dbReference type="GeneID" id="116303982"/>
<keyword evidence="2" id="KW-1185">Reference proteome</keyword>
<dbReference type="KEGG" id="aten:116303982"/>
<protein>
    <submittedName>
        <fullName evidence="3">Uncharacterized protein LOC116303982</fullName>
    </submittedName>
</protein>
<evidence type="ECO:0000256" key="1">
    <source>
        <dbReference type="SAM" id="MobiDB-lite"/>
    </source>
</evidence>
<evidence type="ECO:0000313" key="2">
    <source>
        <dbReference type="Proteomes" id="UP000515163"/>
    </source>
</evidence>